<proteinExistence type="inferred from homology"/>
<sequence>MGNLTCLQEDLHQALRRLATEVEGDTKFGPPVELHLGRKVTDCDPDAGTITLSDGEVVTGDVVIGADGVNSVVRTSVVGKPVAAEATGFGCYRCLFDPSGLGEGSDLDWVLKQFASSRLKNGPFAEFISYGVRRGTLLNFVGFYTESEPKRDSSEPIAQVASKEVALAAFSTFDPKFRQIFDLPLASQVIKWQLRTVPRLSTWVKGRAAIMGDAAHAMLPLLGSGAAMAIEEGACLGILFSVETSREDVPARLEAFQALRKERGDYVKEQSTAQVKWENRERIAPHMKIINMYDVVGATQEYLVSRA</sequence>
<dbReference type="PANTHER" id="PTHR13789:SF314">
    <property type="entry name" value="FAD-BINDING DOMAIN-CONTAINING PROTEIN"/>
    <property type="match status" value="1"/>
</dbReference>
<dbReference type="Proteomes" id="UP000613580">
    <property type="component" value="Unassembled WGS sequence"/>
</dbReference>
<evidence type="ECO:0000313" key="7">
    <source>
        <dbReference type="EMBL" id="KAF7289643.1"/>
    </source>
</evidence>
<dbReference type="GO" id="GO:0004497">
    <property type="term" value="F:monooxygenase activity"/>
    <property type="evidence" value="ECO:0007669"/>
    <property type="project" value="UniProtKB-KW"/>
</dbReference>
<keyword evidence="2" id="KW-0285">Flavoprotein</keyword>
<dbReference type="InterPro" id="IPR050493">
    <property type="entry name" value="FAD-dep_Monooxygenase_BioMet"/>
</dbReference>
<dbReference type="PANTHER" id="PTHR13789">
    <property type="entry name" value="MONOOXYGENASE"/>
    <property type="match status" value="1"/>
</dbReference>
<accession>A0A8H6RZP3</accession>
<evidence type="ECO:0000256" key="4">
    <source>
        <dbReference type="ARBA" id="ARBA00023002"/>
    </source>
</evidence>
<dbReference type="InterPro" id="IPR036188">
    <property type="entry name" value="FAD/NAD-bd_sf"/>
</dbReference>
<evidence type="ECO:0000259" key="6">
    <source>
        <dbReference type="Pfam" id="PF01494"/>
    </source>
</evidence>
<evidence type="ECO:0000256" key="2">
    <source>
        <dbReference type="ARBA" id="ARBA00022630"/>
    </source>
</evidence>
<comment type="similarity">
    <text evidence="1">Belongs to the paxM FAD-dependent monooxygenase family.</text>
</comment>
<gene>
    <name evidence="7" type="ORF">HMN09_01326700</name>
</gene>
<evidence type="ECO:0000256" key="1">
    <source>
        <dbReference type="ARBA" id="ARBA00007992"/>
    </source>
</evidence>
<comment type="caution">
    <text evidence="7">The sequence shown here is derived from an EMBL/GenBank/DDBJ whole genome shotgun (WGS) entry which is preliminary data.</text>
</comment>
<keyword evidence="5" id="KW-0503">Monooxygenase</keyword>
<name>A0A8H6RZP3_MYCCL</name>
<evidence type="ECO:0000256" key="3">
    <source>
        <dbReference type="ARBA" id="ARBA00022827"/>
    </source>
</evidence>
<evidence type="ECO:0000313" key="8">
    <source>
        <dbReference type="Proteomes" id="UP000613580"/>
    </source>
</evidence>
<organism evidence="7 8">
    <name type="scientific">Mycena chlorophos</name>
    <name type="common">Agaric fungus</name>
    <name type="synonym">Agaricus chlorophos</name>
    <dbReference type="NCBI Taxonomy" id="658473"/>
    <lineage>
        <taxon>Eukaryota</taxon>
        <taxon>Fungi</taxon>
        <taxon>Dikarya</taxon>
        <taxon>Basidiomycota</taxon>
        <taxon>Agaricomycotina</taxon>
        <taxon>Agaricomycetes</taxon>
        <taxon>Agaricomycetidae</taxon>
        <taxon>Agaricales</taxon>
        <taxon>Marasmiineae</taxon>
        <taxon>Mycenaceae</taxon>
        <taxon>Mycena</taxon>
    </lineage>
</organism>
<dbReference type="PRINTS" id="PR00420">
    <property type="entry name" value="RNGMNOXGNASE"/>
</dbReference>
<evidence type="ECO:0000256" key="5">
    <source>
        <dbReference type="ARBA" id="ARBA00023033"/>
    </source>
</evidence>
<dbReference type="GO" id="GO:0071949">
    <property type="term" value="F:FAD binding"/>
    <property type="evidence" value="ECO:0007669"/>
    <property type="project" value="InterPro"/>
</dbReference>
<dbReference type="OrthoDB" id="9993796at2759"/>
<feature type="domain" description="FAD-binding" evidence="6">
    <location>
        <begin position="53"/>
        <end position="267"/>
    </location>
</feature>
<reference evidence="7" key="1">
    <citation type="submission" date="2020-05" db="EMBL/GenBank/DDBJ databases">
        <title>Mycena genomes resolve the evolution of fungal bioluminescence.</title>
        <authorList>
            <person name="Tsai I.J."/>
        </authorList>
    </citation>
    <scope>NUCLEOTIDE SEQUENCE</scope>
    <source>
        <strain evidence="7">110903Hualien_Pintung</strain>
    </source>
</reference>
<dbReference type="EMBL" id="JACAZE010000028">
    <property type="protein sequence ID" value="KAF7289643.1"/>
    <property type="molecule type" value="Genomic_DNA"/>
</dbReference>
<dbReference type="SUPFAM" id="SSF51905">
    <property type="entry name" value="FAD/NAD(P)-binding domain"/>
    <property type="match status" value="1"/>
</dbReference>
<protein>
    <submittedName>
        <fullName evidence="7">FAD-binding-3 domain-containing protein</fullName>
    </submittedName>
</protein>
<keyword evidence="3" id="KW-0274">FAD</keyword>
<dbReference type="InterPro" id="IPR002938">
    <property type="entry name" value="FAD-bd"/>
</dbReference>
<dbReference type="Gene3D" id="3.50.50.60">
    <property type="entry name" value="FAD/NAD(P)-binding domain"/>
    <property type="match status" value="1"/>
</dbReference>
<keyword evidence="8" id="KW-1185">Reference proteome</keyword>
<keyword evidence="4" id="KW-0560">Oxidoreductase</keyword>
<dbReference type="Pfam" id="PF01494">
    <property type="entry name" value="FAD_binding_3"/>
    <property type="match status" value="1"/>
</dbReference>
<dbReference type="AlphaFoldDB" id="A0A8H6RZP3"/>